<dbReference type="InterPro" id="IPR052721">
    <property type="entry name" value="ET_Amicyanin"/>
</dbReference>
<dbReference type="Pfam" id="PF00127">
    <property type="entry name" value="Copper-bind"/>
    <property type="match status" value="1"/>
</dbReference>
<dbReference type="PANTHER" id="PTHR36507:SF1">
    <property type="entry name" value="BLL1555 PROTEIN"/>
    <property type="match status" value="1"/>
</dbReference>
<dbReference type="RefSeq" id="WP_113955592.1">
    <property type="nucleotide sequence ID" value="NZ_QNRT01000006.1"/>
</dbReference>
<organism evidence="6 7">
    <name type="scientific">Arenicella xantha</name>
    <dbReference type="NCBI Taxonomy" id="644221"/>
    <lineage>
        <taxon>Bacteria</taxon>
        <taxon>Pseudomonadati</taxon>
        <taxon>Pseudomonadota</taxon>
        <taxon>Gammaproteobacteria</taxon>
        <taxon>Arenicellales</taxon>
        <taxon>Arenicellaceae</taxon>
        <taxon>Arenicella</taxon>
    </lineage>
</organism>
<dbReference type="GO" id="GO:0016829">
    <property type="term" value="F:lyase activity"/>
    <property type="evidence" value="ECO:0007669"/>
    <property type="project" value="UniProtKB-KW"/>
</dbReference>
<comment type="caution">
    <text evidence="6">The sequence shown here is derived from an EMBL/GenBank/DDBJ whole genome shotgun (WGS) entry which is preliminary data.</text>
</comment>
<keyword evidence="2" id="KW-0186">Copper</keyword>
<evidence type="ECO:0000259" key="5">
    <source>
        <dbReference type="Pfam" id="PF14686"/>
    </source>
</evidence>
<protein>
    <submittedName>
        <fullName evidence="6">Polysaccharide lyase family 4-like protein</fullName>
    </submittedName>
</protein>
<feature type="compositionally biased region" description="Basic and acidic residues" evidence="3">
    <location>
        <begin position="125"/>
        <end position="139"/>
    </location>
</feature>
<sequence>MLFNNYLNRVRGQSNFVMRMFMVLPLLSLLTSCATSNMLGQDRILFSDSSAKVGPLVAANEQLPMDDQAVLATSDNDSLVDPIGESPVSTGKTKSGLVSSLETKPAIQATESSTVLSPEESDAETLVKKEKPAKPHEPKSPNNVVPKISTETENKEVGIEQGAIAGKVILLGENGQPLPATGTLITLTPKTVMSNVQNRPSKVHVIDMQDKEYKPRYSTISAGDQVVFANKDNIQHNVFSSSGSNAFDLGTYGSGLKRAVTLREPGIVKVYCNIHADMAMFVAVGKQGLSVKADDQGGYKIDDVRPGTYEVTIWNIRGEAKQTVEVKANETVKLIDRIDTVAFKTESHKNKFGGDYSKNSALFEDEFY</sequence>
<dbReference type="PANTHER" id="PTHR36507">
    <property type="entry name" value="BLL1555 PROTEIN"/>
    <property type="match status" value="1"/>
</dbReference>
<dbReference type="GO" id="GO:0030246">
    <property type="term" value="F:carbohydrate binding"/>
    <property type="evidence" value="ECO:0007669"/>
    <property type="project" value="InterPro"/>
</dbReference>
<dbReference type="SUPFAM" id="SSF49452">
    <property type="entry name" value="Starch-binding domain-like"/>
    <property type="match status" value="1"/>
</dbReference>
<dbReference type="AlphaFoldDB" id="A0A395JFW2"/>
<proteinExistence type="predicted"/>
<dbReference type="Gene3D" id="2.60.40.420">
    <property type="entry name" value="Cupredoxins - blue copper proteins"/>
    <property type="match status" value="1"/>
</dbReference>
<name>A0A395JFW2_9GAMM</name>
<reference evidence="6 7" key="1">
    <citation type="submission" date="2018-06" db="EMBL/GenBank/DDBJ databases">
        <title>Genomic Encyclopedia of Type Strains, Phase IV (KMG-IV): sequencing the most valuable type-strain genomes for metagenomic binning, comparative biology and taxonomic classification.</title>
        <authorList>
            <person name="Goeker M."/>
        </authorList>
    </citation>
    <scope>NUCLEOTIDE SEQUENCE [LARGE SCALE GENOMIC DNA]</scope>
    <source>
        <strain evidence="6 7">DSM 24032</strain>
    </source>
</reference>
<dbReference type="InterPro" id="IPR029413">
    <property type="entry name" value="RG-lyase_II"/>
</dbReference>
<evidence type="ECO:0000256" key="1">
    <source>
        <dbReference type="ARBA" id="ARBA00022723"/>
    </source>
</evidence>
<dbReference type="InterPro" id="IPR000923">
    <property type="entry name" value="BlueCu_1"/>
</dbReference>
<dbReference type="InterPro" id="IPR013784">
    <property type="entry name" value="Carb-bd-like_fold"/>
</dbReference>
<evidence type="ECO:0000256" key="3">
    <source>
        <dbReference type="SAM" id="MobiDB-lite"/>
    </source>
</evidence>
<dbReference type="Proteomes" id="UP000253083">
    <property type="component" value="Unassembled WGS sequence"/>
</dbReference>
<dbReference type="InParanoid" id="A0A395JFW2"/>
<feature type="domain" description="Rhamnogalacturonan lyase" evidence="5">
    <location>
        <begin position="291"/>
        <end position="333"/>
    </location>
</feature>
<feature type="domain" description="Blue (type 1) copper" evidence="4">
    <location>
        <begin position="207"/>
        <end position="283"/>
    </location>
</feature>
<gene>
    <name evidence="6" type="ORF">DFR28_10644</name>
</gene>
<dbReference type="GO" id="GO:0005507">
    <property type="term" value="F:copper ion binding"/>
    <property type="evidence" value="ECO:0007669"/>
    <property type="project" value="InterPro"/>
</dbReference>
<evidence type="ECO:0000313" key="6">
    <source>
        <dbReference type="EMBL" id="RBP48558.1"/>
    </source>
</evidence>
<feature type="compositionally biased region" description="Polar residues" evidence="3">
    <location>
        <begin position="87"/>
        <end position="102"/>
    </location>
</feature>
<evidence type="ECO:0000259" key="4">
    <source>
        <dbReference type="Pfam" id="PF00127"/>
    </source>
</evidence>
<feature type="region of interest" description="Disordered" evidence="3">
    <location>
        <begin position="77"/>
        <end position="153"/>
    </location>
</feature>
<keyword evidence="6" id="KW-0456">Lyase</keyword>
<dbReference type="Pfam" id="PF14686">
    <property type="entry name" value="fn3_3"/>
    <property type="match status" value="1"/>
</dbReference>
<evidence type="ECO:0000256" key="2">
    <source>
        <dbReference type="ARBA" id="ARBA00023008"/>
    </source>
</evidence>
<keyword evidence="1" id="KW-0479">Metal-binding</keyword>
<dbReference type="InterPro" id="IPR008972">
    <property type="entry name" value="Cupredoxin"/>
</dbReference>
<dbReference type="EMBL" id="QNRT01000006">
    <property type="protein sequence ID" value="RBP48558.1"/>
    <property type="molecule type" value="Genomic_DNA"/>
</dbReference>
<dbReference type="OrthoDB" id="9772097at2"/>
<keyword evidence="7" id="KW-1185">Reference proteome</keyword>
<evidence type="ECO:0000313" key="7">
    <source>
        <dbReference type="Proteomes" id="UP000253083"/>
    </source>
</evidence>
<dbReference type="SUPFAM" id="SSF49503">
    <property type="entry name" value="Cupredoxins"/>
    <property type="match status" value="1"/>
</dbReference>
<dbReference type="GO" id="GO:0009055">
    <property type="term" value="F:electron transfer activity"/>
    <property type="evidence" value="ECO:0007669"/>
    <property type="project" value="InterPro"/>
</dbReference>
<accession>A0A395JFW2</accession>